<dbReference type="Pfam" id="PF02590">
    <property type="entry name" value="SPOUT_MTase"/>
    <property type="match status" value="1"/>
</dbReference>
<organism evidence="6 7">
    <name type="scientific">Luteolibacter luteus</name>
    <dbReference type="NCBI Taxonomy" id="2728835"/>
    <lineage>
        <taxon>Bacteria</taxon>
        <taxon>Pseudomonadati</taxon>
        <taxon>Verrucomicrobiota</taxon>
        <taxon>Verrucomicrobiia</taxon>
        <taxon>Verrucomicrobiales</taxon>
        <taxon>Verrucomicrobiaceae</taxon>
        <taxon>Luteolibacter</taxon>
    </lineage>
</organism>
<proteinExistence type="inferred from homology"/>
<comment type="similarity">
    <text evidence="4 5">Belongs to the RNA methyltransferase RlmH family.</text>
</comment>
<dbReference type="SUPFAM" id="SSF75217">
    <property type="entry name" value="alpha/beta knot"/>
    <property type="match status" value="1"/>
</dbReference>
<protein>
    <recommendedName>
        <fullName evidence="5">Ribosomal RNA large subunit methyltransferase H</fullName>
        <ecNumber evidence="5">2.1.1.177</ecNumber>
    </recommendedName>
    <alternativeName>
        <fullName evidence="5">23S rRNA (pseudouridine1915-N3)-methyltransferase</fullName>
    </alternativeName>
    <alternativeName>
        <fullName evidence="5">23S rRNA m3Psi1915 methyltransferase</fullName>
    </alternativeName>
    <alternativeName>
        <fullName evidence="5">rRNA (pseudouridine-N3-)-methyltransferase RlmH</fullName>
    </alternativeName>
</protein>
<dbReference type="HAMAP" id="MF_00658">
    <property type="entry name" value="23SrRNA_methyltr_H"/>
    <property type="match status" value="1"/>
</dbReference>
<dbReference type="EMBL" id="CP051774">
    <property type="protein sequence ID" value="QJE95805.1"/>
    <property type="molecule type" value="Genomic_DNA"/>
</dbReference>
<comment type="function">
    <text evidence="5">Specifically methylates the pseudouridine at position 1915 (m3Psi1915) in 23S rRNA.</text>
</comment>
<comment type="caution">
    <text evidence="5">Lacks conserved residue(s) required for the propagation of feature annotation.</text>
</comment>
<dbReference type="RefSeq" id="WP_169454118.1">
    <property type="nucleotide sequence ID" value="NZ_CP051774.1"/>
</dbReference>
<feature type="binding site" evidence="5">
    <location>
        <begin position="114"/>
        <end position="119"/>
    </location>
    <ligand>
        <name>S-adenosyl-L-methionine</name>
        <dbReference type="ChEBI" id="CHEBI:59789"/>
    </ligand>
</feature>
<dbReference type="EC" id="2.1.1.177" evidence="5"/>
<evidence type="ECO:0000256" key="1">
    <source>
        <dbReference type="ARBA" id="ARBA00022603"/>
    </source>
</evidence>
<name>A0A858RGH0_9BACT</name>
<evidence type="ECO:0000256" key="2">
    <source>
        <dbReference type="ARBA" id="ARBA00022679"/>
    </source>
</evidence>
<dbReference type="Gene3D" id="3.40.1280.10">
    <property type="match status" value="1"/>
</dbReference>
<dbReference type="PANTHER" id="PTHR33603:SF1">
    <property type="entry name" value="RIBOSOMAL RNA LARGE SUBUNIT METHYLTRANSFERASE H"/>
    <property type="match status" value="1"/>
</dbReference>
<evidence type="ECO:0000256" key="5">
    <source>
        <dbReference type="HAMAP-Rule" id="MF_00658"/>
    </source>
</evidence>
<feature type="binding site" evidence="5">
    <location>
        <position position="95"/>
    </location>
    <ligand>
        <name>S-adenosyl-L-methionine</name>
        <dbReference type="ChEBI" id="CHEBI:59789"/>
    </ligand>
</feature>
<dbReference type="GO" id="GO:0005737">
    <property type="term" value="C:cytoplasm"/>
    <property type="evidence" value="ECO:0007669"/>
    <property type="project" value="UniProtKB-SubCell"/>
</dbReference>
<dbReference type="Proteomes" id="UP000501812">
    <property type="component" value="Chromosome"/>
</dbReference>
<sequence>MRVRILAAGKPALAYAKSGVEEYLKRLGRYGSYDLEYLKAGDSETVSAALLERSSGNFRIAMDERGEGLATQAWADKFAALEMRGDVKAVSFLIGASDGHTPELRKTCDAVWCLSKLTMQHELALVVLLEQLYRVATLRRGEPYHR</sequence>
<evidence type="ECO:0000313" key="7">
    <source>
        <dbReference type="Proteomes" id="UP000501812"/>
    </source>
</evidence>
<dbReference type="PANTHER" id="PTHR33603">
    <property type="entry name" value="METHYLTRANSFERASE"/>
    <property type="match status" value="1"/>
</dbReference>
<evidence type="ECO:0000256" key="4">
    <source>
        <dbReference type="ARBA" id="ARBA00038303"/>
    </source>
</evidence>
<keyword evidence="3 5" id="KW-0949">S-adenosyl-L-methionine</keyword>
<gene>
    <name evidence="5" type="primary">rlmH</name>
    <name evidence="6" type="ORF">HHL09_08395</name>
</gene>
<keyword evidence="1 5" id="KW-0489">Methyltransferase</keyword>
<keyword evidence="5" id="KW-0963">Cytoplasm</keyword>
<comment type="catalytic activity">
    <reaction evidence="5">
        <text>pseudouridine(1915) in 23S rRNA + S-adenosyl-L-methionine = N(3)-methylpseudouridine(1915) in 23S rRNA + S-adenosyl-L-homocysteine + H(+)</text>
        <dbReference type="Rhea" id="RHEA:42752"/>
        <dbReference type="Rhea" id="RHEA-COMP:10221"/>
        <dbReference type="Rhea" id="RHEA-COMP:10222"/>
        <dbReference type="ChEBI" id="CHEBI:15378"/>
        <dbReference type="ChEBI" id="CHEBI:57856"/>
        <dbReference type="ChEBI" id="CHEBI:59789"/>
        <dbReference type="ChEBI" id="CHEBI:65314"/>
        <dbReference type="ChEBI" id="CHEBI:74486"/>
        <dbReference type="EC" id="2.1.1.177"/>
    </reaction>
</comment>
<keyword evidence="2 5" id="KW-0808">Transferase</keyword>
<dbReference type="GO" id="GO:0070038">
    <property type="term" value="F:rRNA (pseudouridine-N3-)-methyltransferase activity"/>
    <property type="evidence" value="ECO:0007669"/>
    <property type="project" value="UniProtKB-UniRule"/>
</dbReference>
<evidence type="ECO:0000313" key="6">
    <source>
        <dbReference type="EMBL" id="QJE95805.1"/>
    </source>
</evidence>
<keyword evidence="7" id="KW-1185">Reference proteome</keyword>
<comment type="subcellular location">
    <subcellularLocation>
        <location evidence="5">Cytoplasm</location>
    </subcellularLocation>
</comment>
<dbReference type="InterPro" id="IPR003742">
    <property type="entry name" value="RlmH-like"/>
</dbReference>
<dbReference type="KEGG" id="luo:HHL09_08395"/>
<keyword evidence="5" id="KW-0698">rRNA processing</keyword>
<dbReference type="InterPro" id="IPR029028">
    <property type="entry name" value="Alpha/beta_knot_MTases"/>
</dbReference>
<dbReference type="PIRSF" id="PIRSF004505">
    <property type="entry name" value="MT_bac"/>
    <property type="match status" value="1"/>
</dbReference>
<dbReference type="InterPro" id="IPR029026">
    <property type="entry name" value="tRNA_m1G_MTases_N"/>
</dbReference>
<reference evidence="6 7" key="1">
    <citation type="submission" date="2020-04" db="EMBL/GenBank/DDBJ databases">
        <title>Luteolibacter sp. G-1-1-1 isolated from soil.</title>
        <authorList>
            <person name="Dahal R.H."/>
        </authorList>
    </citation>
    <scope>NUCLEOTIDE SEQUENCE [LARGE SCALE GENOMIC DNA]</scope>
    <source>
        <strain evidence="6 7">G-1-1-1</strain>
    </source>
</reference>
<accession>A0A858RGH0</accession>
<comment type="subunit">
    <text evidence="5">Homodimer.</text>
</comment>
<dbReference type="CDD" id="cd18081">
    <property type="entry name" value="RlmH-like"/>
    <property type="match status" value="1"/>
</dbReference>
<dbReference type="AlphaFoldDB" id="A0A858RGH0"/>
<evidence type="ECO:0000256" key="3">
    <source>
        <dbReference type="ARBA" id="ARBA00022691"/>
    </source>
</evidence>